<dbReference type="PRINTS" id="PR00465">
    <property type="entry name" value="EP450IV"/>
</dbReference>
<keyword evidence="5" id="KW-0349">Heme</keyword>
<comment type="subcellular location">
    <subcellularLocation>
        <location evidence="2">Membrane</location>
    </subcellularLocation>
</comment>
<evidence type="ECO:0000256" key="1">
    <source>
        <dbReference type="ARBA" id="ARBA00001971"/>
    </source>
</evidence>
<dbReference type="InterPro" id="IPR050121">
    <property type="entry name" value="Cytochrome_P450_monoxygenase"/>
</dbReference>
<dbReference type="Pfam" id="PF00067">
    <property type="entry name" value="p450"/>
    <property type="match status" value="1"/>
</dbReference>
<sequence length="184" mass="20506">MNTQVKELVDRALQDSDNNTSSNMGDLDNDDSNMFYTLIRNAHIKGKLRQSSRVTRDWLIAEGVGLWLAGSDTVRNTCTIGTCYLIREDRVCIKLVQELETAWPDKGNPIPLEHLEKLPYLTAVIKETLCLSFGIVTPMTRVIPNSGAVISGYPVPPGTIVSIGNFFVHMNPEIFCDPACFYPE</sequence>
<evidence type="ECO:0000256" key="10">
    <source>
        <dbReference type="ARBA" id="ARBA00023004"/>
    </source>
</evidence>
<protein>
    <recommendedName>
        <fullName evidence="16">Cytochrome p450</fullName>
    </recommendedName>
</protein>
<dbReference type="SUPFAM" id="SSF48264">
    <property type="entry name" value="Cytochrome P450"/>
    <property type="match status" value="1"/>
</dbReference>
<evidence type="ECO:0000256" key="2">
    <source>
        <dbReference type="ARBA" id="ARBA00004370"/>
    </source>
</evidence>
<keyword evidence="10" id="KW-0408">Iron</keyword>
<keyword evidence="8" id="KW-1133">Transmembrane helix</keyword>
<gene>
    <name evidence="14" type="ORF">WG66_12819</name>
</gene>
<evidence type="ECO:0000256" key="8">
    <source>
        <dbReference type="ARBA" id="ARBA00022989"/>
    </source>
</evidence>
<dbReference type="InterPro" id="IPR036396">
    <property type="entry name" value="Cyt_P450_sf"/>
</dbReference>
<dbReference type="GO" id="GO:0004497">
    <property type="term" value="F:monooxygenase activity"/>
    <property type="evidence" value="ECO:0007669"/>
    <property type="project" value="UniProtKB-KW"/>
</dbReference>
<accession>A0A0W0FEH2</accession>
<keyword evidence="11" id="KW-0503">Monooxygenase</keyword>
<evidence type="ECO:0000256" key="11">
    <source>
        <dbReference type="ARBA" id="ARBA00023033"/>
    </source>
</evidence>
<dbReference type="GO" id="GO:0005506">
    <property type="term" value="F:iron ion binding"/>
    <property type="evidence" value="ECO:0007669"/>
    <property type="project" value="InterPro"/>
</dbReference>
<evidence type="ECO:0000256" key="9">
    <source>
        <dbReference type="ARBA" id="ARBA00023002"/>
    </source>
</evidence>
<dbReference type="GO" id="GO:0020037">
    <property type="term" value="F:heme binding"/>
    <property type="evidence" value="ECO:0007669"/>
    <property type="project" value="InterPro"/>
</dbReference>
<organism evidence="14 15">
    <name type="scientific">Moniliophthora roreri</name>
    <name type="common">Frosty pod rot fungus</name>
    <name type="synonym">Monilia roreri</name>
    <dbReference type="NCBI Taxonomy" id="221103"/>
    <lineage>
        <taxon>Eukaryota</taxon>
        <taxon>Fungi</taxon>
        <taxon>Dikarya</taxon>
        <taxon>Basidiomycota</taxon>
        <taxon>Agaricomycotina</taxon>
        <taxon>Agaricomycetes</taxon>
        <taxon>Agaricomycetidae</taxon>
        <taxon>Agaricales</taxon>
        <taxon>Marasmiineae</taxon>
        <taxon>Marasmiaceae</taxon>
        <taxon>Moniliophthora</taxon>
    </lineage>
</organism>
<evidence type="ECO:0000256" key="4">
    <source>
        <dbReference type="ARBA" id="ARBA00010617"/>
    </source>
</evidence>
<evidence type="ECO:0000313" key="15">
    <source>
        <dbReference type="Proteomes" id="UP000054988"/>
    </source>
</evidence>
<keyword evidence="12" id="KW-0472">Membrane</keyword>
<evidence type="ECO:0000256" key="6">
    <source>
        <dbReference type="ARBA" id="ARBA00022692"/>
    </source>
</evidence>
<keyword evidence="7" id="KW-0479">Metal-binding</keyword>
<comment type="pathway">
    <text evidence="3">Secondary metabolite biosynthesis; terpenoid biosynthesis.</text>
</comment>
<evidence type="ECO:0000256" key="12">
    <source>
        <dbReference type="ARBA" id="ARBA00023136"/>
    </source>
</evidence>
<dbReference type="InterPro" id="IPR001128">
    <property type="entry name" value="Cyt_P450"/>
</dbReference>
<dbReference type="GO" id="GO:0016705">
    <property type="term" value="F:oxidoreductase activity, acting on paired donors, with incorporation or reduction of molecular oxygen"/>
    <property type="evidence" value="ECO:0007669"/>
    <property type="project" value="InterPro"/>
</dbReference>
<comment type="caution">
    <text evidence="14">The sequence shown here is derived from an EMBL/GenBank/DDBJ whole genome shotgun (WGS) entry which is preliminary data.</text>
</comment>
<feature type="compositionally biased region" description="Polar residues" evidence="13">
    <location>
        <begin position="15"/>
        <end position="24"/>
    </location>
</feature>
<evidence type="ECO:0000256" key="5">
    <source>
        <dbReference type="ARBA" id="ARBA00022617"/>
    </source>
</evidence>
<reference evidence="14 15" key="1">
    <citation type="submission" date="2015-12" db="EMBL/GenBank/DDBJ databases">
        <title>Draft genome sequence of Moniliophthora roreri, the causal agent of frosty pod rot of cacao.</title>
        <authorList>
            <person name="Aime M.C."/>
            <person name="Diaz-Valderrama J.R."/>
            <person name="Kijpornyongpan T."/>
            <person name="Phillips-Mora W."/>
        </authorList>
    </citation>
    <scope>NUCLEOTIDE SEQUENCE [LARGE SCALE GENOMIC DNA]</scope>
    <source>
        <strain evidence="14 15">MCA 2952</strain>
    </source>
</reference>
<dbReference type="eggNOG" id="KOG0156">
    <property type="taxonomic scope" value="Eukaryota"/>
</dbReference>
<evidence type="ECO:0000313" key="14">
    <source>
        <dbReference type="EMBL" id="KTB34612.1"/>
    </source>
</evidence>
<feature type="region of interest" description="Disordered" evidence="13">
    <location>
        <begin position="8"/>
        <end position="27"/>
    </location>
</feature>
<comment type="cofactor">
    <cofactor evidence="1">
        <name>heme</name>
        <dbReference type="ChEBI" id="CHEBI:30413"/>
    </cofactor>
</comment>
<evidence type="ECO:0000256" key="13">
    <source>
        <dbReference type="SAM" id="MobiDB-lite"/>
    </source>
</evidence>
<dbReference type="Gene3D" id="1.10.630.10">
    <property type="entry name" value="Cytochrome P450"/>
    <property type="match status" value="1"/>
</dbReference>
<evidence type="ECO:0000256" key="7">
    <source>
        <dbReference type="ARBA" id="ARBA00022723"/>
    </source>
</evidence>
<evidence type="ECO:0000256" key="3">
    <source>
        <dbReference type="ARBA" id="ARBA00004721"/>
    </source>
</evidence>
<dbReference type="InterPro" id="IPR002403">
    <property type="entry name" value="Cyt_P450_E_grp-IV"/>
</dbReference>
<name>A0A0W0FEH2_MONRR</name>
<dbReference type="PANTHER" id="PTHR24305:SF166">
    <property type="entry name" value="CYTOCHROME P450 12A4, MITOCHONDRIAL-RELATED"/>
    <property type="match status" value="1"/>
</dbReference>
<keyword evidence="6" id="KW-0812">Transmembrane</keyword>
<dbReference type="AlphaFoldDB" id="A0A0W0FEH2"/>
<proteinExistence type="inferred from homology"/>
<dbReference type="EMBL" id="LATX01002056">
    <property type="protein sequence ID" value="KTB34612.1"/>
    <property type="molecule type" value="Genomic_DNA"/>
</dbReference>
<dbReference type="GO" id="GO:0016020">
    <property type="term" value="C:membrane"/>
    <property type="evidence" value="ECO:0007669"/>
    <property type="project" value="UniProtKB-SubCell"/>
</dbReference>
<comment type="similarity">
    <text evidence="4">Belongs to the cytochrome P450 family.</text>
</comment>
<evidence type="ECO:0008006" key="16">
    <source>
        <dbReference type="Google" id="ProtNLM"/>
    </source>
</evidence>
<dbReference type="PANTHER" id="PTHR24305">
    <property type="entry name" value="CYTOCHROME P450"/>
    <property type="match status" value="1"/>
</dbReference>
<keyword evidence="9" id="KW-0560">Oxidoreductase</keyword>
<dbReference type="Proteomes" id="UP000054988">
    <property type="component" value="Unassembled WGS sequence"/>
</dbReference>